<evidence type="ECO:0000313" key="4">
    <source>
        <dbReference type="EMBL" id="SVC85612.1"/>
    </source>
</evidence>
<feature type="domain" description="Pyrroline-5-carboxylate reductase catalytic N-terminal" evidence="3">
    <location>
        <begin position="7"/>
        <end position="97"/>
    </location>
</feature>
<dbReference type="InterPro" id="IPR036291">
    <property type="entry name" value="NAD(P)-bd_dom_sf"/>
</dbReference>
<evidence type="ECO:0000256" key="1">
    <source>
        <dbReference type="ARBA" id="ARBA00005525"/>
    </source>
</evidence>
<dbReference type="PANTHER" id="PTHR11645">
    <property type="entry name" value="PYRROLINE-5-CARBOXYLATE REDUCTASE"/>
    <property type="match status" value="1"/>
</dbReference>
<proteinExistence type="inferred from homology"/>
<dbReference type="Gene3D" id="3.40.50.720">
    <property type="entry name" value="NAD(P)-binding Rossmann-like Domain"/>
    <property type="match status" value="1"/>
</dbReference>
<dbReference type="GO" id="GO:0004735">
    <property type="term" value="F:pyrroline-5-carboxylate reductase activity"/>
    <property type="evidence" value="ECO:0007669"/>
    <property type="project" value="TreeGrafter"/>
</dbReference>
<protein>
    <recommendedName>
        <fullName evidence="3">Pyrroline-5-carboxylate reductase catalytic N-terminal domain-containing protein</fullName>
    </recommendedName>
</protein>
<feature type="non-terminal residue" evidence="4">
    <location>
        <position position="97"/>
    </location>
</feature>
<accession>A0A382QLL5</accession>
<comment type="similarity">
    <text evidence="1">Belongs to the pyrroline-5-carboxylate reductase family.</text>
</comment>
<dbReference type="PANTHER" id="PTHR11645:SF0">
    <property type="entry name" value="PYRROLINE-5-CARBOXYLATE REDUCTASE 3"/>
    <property type="match status" value="1"/>
</dbReference>
<reference evidence="4" key="1">
    <citation type="submission" date="2018-05" db="EMBL/GenBank/DDBJ databases">
        <authorList>
            <person name="Lanie J.A."/>
            <person name="Ng W.-L."/>
            <person name="Kazmierczak K.M."/>
            <person name="Andrzejewski T.M."/>
            <person name="Davidsen T.M."/>
            <person name="Wayne K.J."/>
            <person name="Tettelin H."/>
            <person name="Glass J.I."/>
            <person name="Rusch D."/>
            <person name="Podicherti R."/>
            <person name="Tsui H.-C.T."/>
            <person name="Winkler M.E."/>
        </authorList>
    </citation>
    <scope>NUCLEOTIDE SEQUENCE</scope>
</reference>
<dbReference type="InterPro" id="IPR028939">
    <property type="entry name" value="P5C_Rdtase_cat_N"/>
</dbReference>
<dbReference type="Pfam" id="PF03807">
    <property type="entry name" value="F420_oxidored"/>
    <property type="match status" value="1"/>
</dbReference>
<evidence type="ECO:0000259" key="3">
    <source>
        <dbReference type="Pfam" id="PF03807"/>
    </source>
</evidence>
<dbReference type="AlphaFoldDB" id="A0A382QLL5"/>
<dbReference type="EMBL" id="UINC01114945">
    <property type="protein sequence ID" value="SVC85612.1"/>
    <property type="molecule type" value="Genomic_DNA"/>
</dbReference>
<organism evidence="4">
    <name type="scientific">marine metagenome</name>
    <dbReference type="NCBI Taxonomy" id="408172"/>
    <lineage>
        <taxon>unclassified sequences</taxon>
        <taxon>metagenomes</taxon>
        <taxon>ecological metagenomes</taxon>
    </lineage>
</organism>
<keyword evidence="2" id="KW-0560">Oxidoreductase</keyword>
<evidence type="ECO:0000256" key="2">
    <source>
        <dbReference type="ARBA" id="ARBA00023002"/>
    </source>
</evidence>
<dbReference type="SUPFAM" id="SSF51735">
    <property type="entry name" value="NAD(P)-binding Rossmann-fold domains"/>
    <property type="match status" value="1"/>
</dbReference>
<dbReference type="GO" id="GO:0055129">
    <property type="term" value="P:L-proline biosynthetic process"/>
    <property type="evidence" value="ECO:0007669"/>
    <property type="project" value="TreeGrafter"/>
</dbReference>
<sequence length="97" mass="10218">MPLKQTFGFLGAGRMASALAGGMVQAGLVKGRQLVASDVVSRTLKEFTKATGGKALKSNSEVLRKADVVIIAVKPHQVMQLLGTLSSEAKSHHLFIS</sequence>
<name>A0A382QLL5_9ZZZZ</name>
<gene>
    <name evidence="4" type="ORF">METZ01_LOCUS338466</name>
</gene>